<name>A0ABD2K1E8_HETSC</name>
<dbReference type="Proteomes" id="UP001620645">
    <property type="component" value="Unassembled WGS sequence"/>
</dbReference>
<protein>
    <recommendedName>
        <fullName evidence="3">Secreted protein</fullName>
    </recommendedName>
</protein>
<reference evidence="1 2" key="1">
    <citation type="submission" date="2024-10" db="EMBL/GenBank/DDBJ databases">
        <authorList>
            <person name="Kim D."/>
        </authorList>
    </citation>
    <scope>NUCLEOTIDE SEQUENCE [LARGE SCALE GENOMIC DNA]</scope>
    <source>
        <strain evidence="1">Taebaek</strain>
    </source>
</reference>
<dbReference type="EMBL" id="JBICCN010000058">
    <property type="protein sequence ID" value="KAL3096726.1"/>
    <property type="molecule type" value="Genomic_DNA"/>
</dbReference>
<keyword evidence="2" id="KW-1185">Reference proteome</keyword>
<gene>
    <name evidence="1" type="ORF">niasHS_000380</name>
</gene>
<evidence type="ECO:0000313" key="2">
    <source>
        <dbReference type="Proteomes" id="UP001620645"/>
    </source>
</evidence>
<sequence length="124" mass="14060">MILGAILLSGLALGWLICFLFLSFSLTAFVRFDVLPRNAVSGLILALRTLWPIPQLFAVRQTLKVALLVRASSVCSSIQSALRSFRKFNVNILSYFASLPLRLICRLFPFRPFDHHQKHILSRC</sequence>
<dbReference type="AlphaFoldDB" id="A0ABD2K1E8"/>
<proteinExistence type="predicted"/>
<evidence type="ECO:0000313" key="1">
    <source>
        <dbReference type="EMBL" id="KAL3096726.1"/>
    </source>
</evidence>
<accession>A0ABD2K1E8</accession>
<evidence type="ECO:0008006" key="3">
    <source>
        <dbReference type="Google" id="ProtNLM"/>
    </source>
</evidence>
<organism evidence="1 2">
    <name type="scientific">Heterodera schachtii</name>
    <name type="common">Sugarbeet cyst nematode worm</name>
    <name type="synonym">Tylenchus schachtii</name>
    <dbReference type="NCBI Taxonomy" id="97005"/>
    <lineage>
        <taxon>Eukaryota</taxon>
        <taxon>Metazoa</taxon>
        <taxon>Ecdysozoa</taxon>
        <taxon>Nematoda</taxon>
        <taxon>Chromadorea</taxon>
        <taxon>Rhabditida</taxon>
        <taxon>Tylenchina</taxon>
        <taxon>Tylenchomorpha</taxon>
        <taxon>Tylenchoidea</taxon>
        <taxon>Heteroderidae</taxon>
        <taxon>Heteroderinae</taxon>
        <taxon>Heterodera</taxon>
    </lineage>
</organism>
<comment type="caution">
    <text evidence="1">The sequence shown here is derived from an EMBL/GenBank/DDBJ whole genome shotgun (WGS) entry which is preliminary data.</text>
</comment>